<dbReference type="Proteomes" id="UP000069205">
    <property type="component" value="Chromosome"/>
</dbReference>
<protein>
    <submittedName>
        <fullName evidence="1">Uncharacterized protein</fullName>
    </submittedName>
</protein>
<dbReference type="EMBL" id="CP011801">
    <property type="protein sequence ID" value="ALA56770.1"/>
    <property type="molecule type" value="Genomic_DNA"/>
</dbReference>
<sequence>MAVRFRTVREPVRINVREGSMYGGSAAAASCPSRASTTTASNGRFSGSFSSAARSRTMVIEASLKSCLNCACTSASAVSSRTVKTDEETGMKAPREEGGIIAQGAQDVNCYLDQSAAISDWSDFPTIGFENARGLSRHIKKVVHGRQ</sequence>
<keyword evidence="2" id="KW-1185">Reference proteome</keyword>
<dbReference type="STRING" id="42253.NITMOv2_0332"/>
<organism evidence="1 2">
    <name type="scientific">Nitrospira moscoviensis</name>
    <dbReference type="NCBI Taxonomy" id="42253"/>
    <lineage>
        <taxon>Bacteria</taxon>
        <taxon>Pseudomonadati</taxon>
        <taxon>Nitrospirota</taxon>
        <taxon>Nitrospiria</taxon>
        <taxon>Nitrospirales</taxon>
        <taxon>Nitrospiraceae</taxon>
        <taxon>Nitrospira</taxon>
    </lineage>
</organism>
<gene>
    <name evidence="1" type="ORF">NITMOv2_0332</name>
</gene>
<evidence type="ECO:0000313" key="2">
    <source>
        <dbReference type="Proteomes" id="UP000069205"/>
    </source>
</evidence>
<dbReference type="KEGG" id="nmv:NITMOv2_0332"/>
<evidence type="ECO:0000313" key="1">
    <source>
        <dbReference type="EMBL" id="ALA56770.1"/>
    </source>
</evidence>
<accession>A0A0K2G756</accession>
<dbReference type="AlphaFoldDB" id="A0A0K2G756"/>
<name>A0A0K2G756_NITMO</name>
<proteinExistence type="predicted"/>
<reference evidence="1 2" key="1">
    <citation type="journal article" date="2015" name="Proc. Natl. Acad. Sci. U.S.A.">
        <title>Expanded metabolic versatility of ubiquitous nitrite-oxidizing bacteria from the genus Nitrospira.</title>
        <authorList>
            <person name="Koch H."/>
            <person name="Lucker S."/>
            <person name="Albertsen M."/>
            <person name="Kitzinger K."/>
            <person name="Herbold C."/>
            <person name="Spieck E."/>
            <person name="Nielsen P.H."/>
            <person name="Wagner M."/>
            <person name="Daims H."/>
        </authorList>
    </citation>
    <scope>NUCLEOTIDE SEQUENCE [LARGE SCALE GENOMIC DNA]</scope>
    <source>
        <strain evidence="1 2">NSP M-1</strain>
    </source>
</reference>
<dbReference type="PROSITE" id="PS51257">
    <property type="entry name" value="PROKAR_LIPOPROTEIN"/>
    <property type="match status" value="1"/>
</dbReference>